<keyword evidence="11" id="KW-0507">mRNA processing</keyword>
<dbReference type="STRING" id="35722.A0A0B7NN02"/>
<evidence type="ECO:0000256" key="4">
    <source>
        <dbReference type="ARBA" id="ARBA00022692"/>
    </source>
</evidence>
<dbReference type="OrthoDB" id="10267654at2759"/>
<evidence type="ECO:0000256" key="1">
    <source>
        <dbReference type="ARBA" id="ARBA00004434"/>
    </source>
</evidence>
<evidence type="ECO:0000256" key="2">
    <source>
        <dbReference type="ARBA" id="ARBA00010320"/>
    </source>
</evidence>
<dbReference type="InterPro" id="IPR000504">
    <property type="entry name" value="RRM_dom"/>
</dbReference>
<keyword evidence="6" id="KW-0809">Transit peptide</keyword>
<dbReference type="GO" id="GO:0005743">
    <property type="term" value="C:mitochondrial inner membrane"/>
    <property type="evidence" value="ECO:0007669"/>
    <property type="project" value="UniProtKB-SubCell"/>
</dbReference>
<organism evidence="15 16">
    <name type="scientific">Parasitella parasitica</name>
    <dbReference type="NCBI Taxonomy" id="35722"/>
    <lineage>
        <taxon>Eukaryota</taxon>
        <taxon>Fungi</taxon>
        <taxon>Fungi incertae sedis</taxon>
        <taxon>Mucoromycota</taxon>
        <taxon>Mucoromycotina</taxon>
        <taxon>Mucoromycetes</taxon>
        <taxon>Mucorales</taxon>
        <taxon>Mucorineae</taxon>
        <taxon>Mucoraceae</taxon>
        <taxon>Parasitella</taxon>
    </lineage>
</organism>
<feature type="coiled-coil region" evidence="12">
    <location>
        <begin position="803"/>
        <end position="857"/>
    </location>
</feature>
<feature type="domain" description="RRM" evidence="13">
    <location>
        <begin position="218"/>
        <end position="281"/>
    </location>
</feature>
<evidence type="ECO:0000256" key="8">
    <source>
        <dbReference type="ARBA" id="ARBA00023128"/>
    </source>
</evidence>
<keyword evidence="4" id="KW-0812">Transmembrane</keyword>
<evidence type="ECO:0000256" key="12">
    <source>
        <dbReference type="SAM" id="Coils"/>
    </source>
</evidence>
<protein>
    <recommendedName>
        <fullName evidence="3 11">Mitochondrial escape protein 2</fullName>
    </recommendedName>
</protein>
<dbReference type="PANTHER" id="PTHR32198:SF2">
    <property type="entry name" value="MITOCHONDRIAL ESCAPE PROTEIN 2"/>
    <property type="match status" value="1"/>
</dbReference>
<keyword evidence="5 11" id="KW-0999">Mitochondrion inner membrane</keyword>
<evidence type="ECO:0000256" key="6">
    <source>
        <dbReference type="ARBA" id="ARBA00022946"/>
    </source>
</evidence>
<reference evidence="15 16" key="1">
    <citation type="submission" date="2014-09" db="EMBL/GenBank/DDBJ databases">
        <authorList>
            <person name="Ellenberger Sabrina"/>
        </authorList>
    </citation>
    <scope>NUCLEOTIDE SEQUENCE [LARGE SCALE GENOMIC DNA]</scope>
    <source>
        <strain evidence="15 16">CBS 412.66</strain>
    </source>
</reference>
<dbReference type="InterPro" id="IPR018850">
    <property type="entry name" value="Mt_escape_2_C"/>
</dbReference>
<comment type="subcellular location">
    <subcellularLocation>
        <location evidence="1 11">Mitochondrion inner membrane</location>
        <topology evidence="1 11">Single-pass membrane protein</topology>
    </subcellularLocation>
</comment>
<evidence type="ECO:0000313" key="15">
    <source>
        <dbReference type="EMBL" id="CEP19961.1"/>
    </source>
</evidence>
<comment type="function">
    <text evidence="10 11">Plays a role in maintaining the mitochondrial genome and in controlling the mtDNA escape. Involved in the regulation of mtDNA nucleotide structure and number. May have a dispensable role in early maturation of pre-rRNA.</text>
</comment>
<feature type="domain" description="Mitochondrial escape protein 2 C-terminal" evidence="14">
    <location>
        <begin position="389"/>
        <end position="823"/>
    </location>
</feature>
<dbReference type="PANTHER" id="PTHR32198">
    <property type="entry name" value="MITOCHONDRIAL ESCAPE PROTEIN 2"/>
    <property type="match status" value="1"/>
</dbReference>
<dbReference type="Pfam" id="PF00076">
    <property type="entry name" value="RRM_1"/>
    <property type="match status" value="1"/>
</dbReference>
<dbReference type="InterPro" id="IPR027417">
    <property type="entry name" value="P-loop_NTPase"/>
</dbReference>
<keyword evidence="11" id="KW-0694">RNA-binding</keyword>
<dbReference type="GO" id="GO:0006397">
    <property type="term" value="P:mRNA processing"/>
    <property type="evidence" value="ECO:0007669"/>
    <property type="project" value="UniProtKB-UniRule"/>
</dbReference>
<dbReference type="InterPro" id="IPR012677">
    <property type="entry name" value="Nucleotide-bd_a/b_plait_sf"/>
</dbReference>
<dbReference type="Pfam" id="PF10443">
    <property type="entry name" value="RNA12"/>
    <property type="match status" value="1"/>
</dbReference>
<keyword evidence="9" id="KW-0472">Membrane</keyword>
<evidence type="ECO:0000259" key="13">
    <source>
        <dbReference type="Pfam" id="PF00076"/>
    </source>
</evidence>
<evidence type="ECO:0000256" key="9">
    <source>
        <dbReference type="ARBA" id="ARBA00023136"/>
    </source>
</evidence>
<evidence type="ECO:0000259" key="14">
    <source>
        <dbReference type="Pfam" id="PF10443"/>
    </source>
</evidence>
<dbReference type="Gene3D" id="3.40.50.300">
    <property type="entry name" value="P-loop containing nucleotide triphosphate hydrolases"/>
    <property type="match status" value="1"/>
</dbReference>
<keyword evidence="16" id="KW-1185">Reference proteome</keyword>
<evidence type="ECO:0000256" key="7">
    <source>
        <dbReference type="ARBA" id="ARBA00022989"/>
    </source>
</evidence>
<dbReference type="Gene3D" id="3.30.70.330">
    <property type="match status" value="1"/>
</dbReference>
<dbReference type="AlphaFoldDB" id="A0A0B7NN02"/>
<keyword evidence="7" id="KW-1133">Transmembrane helix</keyword>
<accession>A0A0B7NN02</accession>
<evidence type="ECO:0000313" key="16">
    <source>
        <dbReference type="Proteomes" id="UP000054107"/>
    </source>
</evidence>
<keyword evidence="8 11" id="KW-0496">Mitochondrion</keyword>
<evidence type="ECO:0000256" key="3">
    <source>
        <dbReference type="ARBA" id="ARBA00020222"/>
    </source>
</evidence>
<evidence type="ECO:0000256" key="11">
    <source>
        <dbReference type="RuleBase" id="RU367108"/>
    </source>
</evidence>
<dbReference type="InterPro" id="IPR039627">
    <property type="entry name" value="Yme2_C"/>
</dbReference>
<dbReference type="InterPro" id="IPR035979">
    <property type="entry name" value="RBD_domain_sf"/>
</dbReference>
<proteinExistence type="inferred from homology"/>
<dbReference type="GO" id="GO:0003723">
    <property type="term" value="F:RNA binding"/>
    <property type="evidence" value="ECO:0007669"/>
    <property type="project" value="UniProtKB-UniRule"/>
</dbReference>
<dbReference type="SUPFAM" id="SSF54928">
    <property type="entry name" value="RNA-binding domain, RBD"/>
    <property type="match status" value="1"/>
</dbReference>
<comment type="similarity">
    <text evidence="2 11">Belongs to the YME2 family.</text>
</comment>
<sequence length="876" mass="98628">MILSRIQVNVWTRNQAIRKAPCAILPRQASLLKCVPHNSNNASRYQSFKSLSARLAENSSTKVPNPVSQPASAEIPISQAAREQTAQLYLDNVFPLKMGSLDIRQLFFRNSKNFLESKAHQAIPSEDLPYNFAIKEIFARTKDGGAIVTFAFKSTDGSKIDVATDIVARVNEYIAKHNIVAQFNFRSVRAFLVKGSPFMEDMIARYPTNRLRIEFQGEAVNVERLYQHLRPYGKVFDIALYPNPIVAKDPARYAIAQFTRVRYATSARNCLHGHYVDGTRLNMLYEKQLHTHQFHFICIPQRTNVVKDWLVNHPRITIPVLAAIFAGITYAVFDPIRVFFIESKINQRFNPQEYAIYRWLRNETWARLMPGGSRDLANSGSSVWADDTEKTEKLISWFAETPETFVLVSGHKGSGKSALVKSAIKDRKNKLFIDCEAVGNGRHQSDMTKNLAKEVGYFPVFTWVSSMSGLIDTVVAATTGQKTGFSTNPDSQTKAILETVALALRDVVPNEKEARKIAKEEAQRENILERLKSVITGRKAKTNVVPDEKNPENADEDKLDEKSIPIVVIDNYMYRETAKNAKLWEELAEWAALLIENEIAHVVFVSSNAGVMKTLGKALPGKSFSNIALSDAPPEMAMSFINKQLGSEVQDPDLPNVVAALGGRLTELELLVQKMKMKMDAQTAFEDIVTRNLIEIRKYGFGDSSDESNTLEWTPTQFWTIVKLFTDRMSINYDELKWGPAFLGDDAPLKALERAELITVVQKEGRANSIRPGKPVYYTVFNRLASDTIFAASMEVETNMALKKQSEADIAKLEDNINKLTNINSPNRPPREIEARIKFLLAKVASVQKLIEEYDNNIKAGKDVISKAWVDNDDNQ</sequence>
<evidence type="ECO:0000256" key="5">
    <source>
        <dbReference type="ARBA" id="ARBA00022792"/>
    </source>
</evidence>
<gene>
    <name evidence="15" type="primary">PARPA_14280.1 scaffold 49064</name>
</gene>
<dbReference type="EMBL" id="LN734156">
    <property type="protein sequence ID" value="CEP19961.1"/>
    <property type="molecule type" value="Genomic_DNA"/>
</dbReference>
<dbReference type="Proteomes" id="UP000054107">
    <property type="component" value="Unassembled WGS sequence"/>
</dbReference>
<name>A0A0B7NN02_9FUNG</name>
<keyword evidence="12" id="KW-0175">Coiled coil</keyword>
<evidence type="ECO:0000256" key="10">
    <source>
        <dbReference type="ARBA" id="ARBA00025276"/>
    </source>
</evidence>